<accession>A0AAV6K2A6</accession>
<feature type="region of interest" description="Disordered" evidence="1">
    <location>
        <begin position="348"/>
        <end position="377"/>
    </location>
</feature>
<feature type="domain" description="KIB1-4 beta-propeller" evidence="2">
    <location>
        <begin position="401"/>
        <end position="645"/>
    </location>
</feature>
<keyword evidence="4" id="KW-1185">Reference proteome</keyword>
<dbReference type="Pfam" id="PF03478">
    <property type="entry name" value="Beta-prop_KIB1-4"/>
    <property type="match status" value="2"/>
</dbReference>
<proteinExistence type="predicted"/>
<gene>
    <name evidence="3" type="ORF">RHGRI_018612</name>
</gene>
<dbReference type="Proteomes" id="UP000823749">
    <property type="component" value="Chromosome 6"/>
</dbReference>
<dbReference type="InterPro" id="IPR011047">
    <property type="entry name" value="Quinoprotein_ADH-like_sf"/>
</dbReference>
<dbReference type="EMBL" id="JACTNZ010000006">
    <property type="protein sequence ID" value="KAG5546482.1"/>
    <property type="molecule type" value="Genomic_DNA"/>
</dbReference>
<organism evidence="3 4">
    <name type="scientific">Rhododendron griersonianum</name>
    <dbReference type="NCBI Taxonomy" id="479676"/>
    <lineage>
        <taxon>Eukaryota</taxon>
        <taxon>Viridiplantae</taxon>
        <taxon>Streptophyta</taxon>
        <taxon>Embryophyta</taxon>
        <taxon>Tracheophyta</taxon>
        <taxon>Spermatophyta</taxon>
        <taxon>Magnoliopsida</taxon>
        <taxon>eudicotyledons</taxon>
        <taxon>Gunneridae</taxon>
        <taxon>Pentapetalae</taxon>
        <taxon>asterids</taxon>
        <taxon>Ericales</taxon>
        <taxon>Ericaceae</taxon>
        <taxon>Ericoideae</taxon>
        <taxon>Rhodoreae</taxon>
        <taxon>Rhododendron</taxon>
    </lineage>
</organism>
<evidence type="ECO:0000313" key="4">
    <source>
        <dbReference type="Proteomes" id="UP000823749"/>
    </source>
</evidence>
<evidence type="ECO:0000259" key="2">
    <source>
        <dbReference type="Pfam" id="PF03478"/>
    </source>
</evidence>
<sequence length="693" mass="78093">MEKRRPRHSPPPPRGPYPWLVFDHGRGLRNQTFYTISHPPSNQSNNINNSSVRSVPELRNNYVCNSCHGWLILSDEDDQFSLFNPVTLESILLPPHDELDPKTNINACALSSPPADPSCALFLFDSGLRRILCCRLENRVWFEKSYGKVIEAVAESSARRKDYLRSPVSCNGKLYATTYYGDELVSIDTTEQSTSDLFIRWLGTKLPSGNEPLSQWVQLVLVESGGELFTIVTMGGGRLLRQVVGIRIFKLDWTSVTWERVDSAKDRAFFLCNRYAISCPATDPDQVRGNCVYFPGYTDRDLCMYDIADGSISLLLPCLNLSTPWKSPFWVMPDLRLPNLNIEALGITGKKEQKEEEEEESEEGAETEEDEKIEAKEGLDRHPLSSPWLMNFEKNNGVCSFVDPSRGDRYLVRIPKSLQDSILCHCSDGWLLLCQRLPAADFSEEGFQHCLTFFNPFTKEIVTHPALLRLGIMCGSTRFGFSSVPSSSDCVVVAATFCYTRVGIYTSRSREEEWSYNVVEYAPVFQPSFSIPIFANNAFYFMGESGNLGVLRLEGGAGCDWEVLENTKTPCDSFDRNFLAWCGGELLSISVGVMGKWVQVFKLNPSTMGWERVESLESHTLYVSALSALSAEAKTPEMEEKIFFSRFYGQGVAAYSLSTGMHHYSSGSEEGSLKDYYGTREQLSSAWIVPRWH</sequence>
<evidence type="ECO:0000313" key="3">
    <source>
        <dbReference type="EMBL" id="KAG5546482.1"/>
    </source>
</evidence>
<dbReference type="PANTHER" id="PTHR33127">
    <property type="entry name" value="TRANSMEMBRANE PROTEIN"/>
    <property type="match status" value="1"/>
</dbReference>
<evidence type="ECO:0000256" key="1">
    <source>
        <dbReference type="SAM" id="MobiDB-lite"/>
    </source>
</evidence>
<dbReference type="AlphaFoldDB" id="A0AAV6K2A6"/>
<reference evidence="3 4" key="1">
    <citation type="submission" date="2020-08" db="EMBL/GenBank/DDBJ databases">
        <title>Plant Genome Project.</title>
        <authorList>
            <person name="Zhang R.-G."/>
        </authorList>
    </citation>
    <scope>NUCLEOTIDE SEQUENCE [LARGE SCALE GENOMIC DNA]</scope>
    <source>
        <strain evidence="3">WSP0</strain>
        <tissue evidence="3">Leaf</tissue>
    </source>
</reference>
<feature type="domain" description="KIB1-4 beta-propeller" evidence="2">
    <location>
        <begin position="54"/>
        <end position="306"/>
    </location>
</feature>
<dbReference type="InterPro" id="IPR005174">
    <property type="entry name" value="KIB1-4_b-propeller"/>
</dbReference>
<dbReference type="SUPFAM" id="SSF50998">
    <property type="entry name" value="Quinoprotein alcohol dehydrogenase-like"/>
    <property type="match status" value="1"/>
</dbReference>
<feature type="compositionally biased region" description="Acidic residues" evidence="1">
    <location>
        <begin position="355"/>
        <end position="372"/>
    </location>
</feature>
<comment type="caution">
    <text evidence="3">The sequence shown here is derived from an EMBL/GenBank/DDBJ whole genome shotgun (WGS) entry which is preliminary data.</text>
</comment>
<name>A0AAV6K2A6_9ERIC</name>
<dbReference type="PANTHER" id="PTHR33127:SF5">
    <property type="entry name" value="TRANSMEMBRANE PROTEIN"/>
    <property type="match status" value="1"/>
</dbReference>
<protein>
    <recommendedName>
        <fullName evidence="2">KIB1-4 beta-propeller domain-containing protein</fullName>
    </recommendedName>
</protein>